<dbReference type="EnsemblMetazoa" id="XM_022815688">
    <property type="protein sequence ID" value="XP_022671423"/>
    <property type="gene ID" value="LOC111254620"/>
</dbReference>
<name>A0A7M7KSR6_VARDE</name>
<dbReference type="Proteomes" id="UP000594260">
    <property type="component" value="Unplaced"/>
</dbReference>
<feature type="region of interest" description="Disordered" evidence="1">
    <location>
        <begin position="123"/>
        <end position="166"/>
    </location>
</feature>
<dbReference type="EnsemblMetazoa" id="XM_022815681">
    <property type="protein sequence ID" value="XP_022671416"/>
    <property type="gene ID" value="LOC111254620"/>
</dbReference>
<dbReference type="GeneID" id="111254620"/>
<feature type="region of interest" description="Disordered" evidence="1">
    <location>
        <begin position="453"/>
        <end position="523"/>
    </location>
</feature>
<keyword evidence="2" id="KW-0812">Transmembrane</keyword>
<dbReference type="RefSeq" id="XP_022671407.1">
    <property type="nucleotide sequence ID" value="XM_022815672.1"/>
</dbReference>
<dbReference type="EnsemblMetazoa" id="XM_022815672">
    <property type="protein sequence ID" value="XP_022671407"/>
    <property type="gene ID" value="LOC111254620"/>
</dbReference>
<keyword evidence="2" id="KW-0472">Membrane</keyword>
<proteinExistence type="predicted"/>
<feature type="compositionally biased region" description="Basic and acidic residues" evidence="1">
    <location>
        <begin position="464"/>
        <end position="485"/>
    </location>
</feature>
<evidence type="ECO:0000256" key="2">
    <source>
        <dbReference type="SAM" id="Phobius"/>
    </source>
</evidence>
<keyword evidence="4" id="KW-1185">Reference proteome</keyword>
<reference evidence="3" key="1">
    <citation type="submission" date="2021-01" db="UniProtKB">
        <authorList>
            <consortium name="EnsemblMetazoa"/>
        </authorList>
    </citation>
    <scope>IDENTIFICATION</scope>
</reference>
<dbReference type="RefSeq" id="XP_022671416.1">
    <property type="nucleotide sequence ID" value="XM_022815681.1"/>
</dbReference>
<feature type="transmembrane region" description="Helical" evidence="2">
    <location>
        <begin position="412"/>
        <end position="437"/>
    </location>
</feature>
<evidence type="ECO:0000313" key="4">
    <source>
        <dbReference type="Proteomes" id="UP000594260"/>
    </source>
</evidence>
<sequence length="576" mass="64358">MADPALPQGGAGLYVGQNETSRLVLSFFSVRNLHKRDQCHGEPNKSLNNERGLCRNQQLSHSWQIHAPVILAILVTLLGSHVRVSYAATVKIDAIPKRVIVNYGDETQEITCTYTLIHDGHLPNDSYNNARKDNQLKGHGSEDKDKTDAAAVTDKGKSSGEANDNATKINVHWNGPIEANAEDGIVDFNKQANSEVDSGTSKSATIMATQHPRIAAAKLDKIPNFINLKLYDDNLEGVVMIRKQNFRLLHSHPLELKFQLKNVKQSAKFSCELSSTDVLPARDEIQVYVRTTDKCSSTFGQCSSRSRTTMCVDEQYCVCLNKYQRKHGPGRDVQECRPIVRASRCYGQDKHRHRRCTFTRKIAMESYKKINSNDRKQFNVSTAILIDGNYYISEGVERDCYICTEADPSARFMTALMVTFLVLISGAMSVVGVVILYDWWKRRRDLIELEREHTEQNASTFDAEAVRRAAEDRPPSYLETRRSDLHLAGPPPPSYEDVCKGASGGGDCEARTPNTSRTSSYDRVFGSRRMTTLSPPSALTGHLGNLQYAVSVSRLASDLTSSVPDLETIHERRISL</sequence>
<feature type="compositionally biased region" description="Basic and acidic residues" evidence="1">
    <location>
        <begin position="130"/>
        <end position="158"/>
    </location>
</feature>
<evidence type="ECO:0000313" key="3">
    <source>
        <dbReference type="EnsemblMetazoa" id="XP_022671416"/>
    </source>
</evidence>
<keyword evidence="2" id="KW-1133">Transmembrane helix</keyword>
<dbReference type="OrthoDB" id="10571737at2759"/>
<organism evidence="3 4">
    <name type="scientific">Varroa destructor</name>
    <name type="common">Honeybee mite</name>
    <dbReference type="NCBI Taxonomy" id="109461"/>
    <lineage>
        <taxon>Eukaryota</taxon>
        <taxon>Metazoa</taxon>
        <taxon>Ecdysozoa</taxon>
        <taxon>Arthropoda</taxon>
        <taxon>Chelicerata</taxon>
        <taxon>Arachnida</taxon>
        <taxon>Acari</taxon>
        <taxon>Parasitiformes</taxon>
        <taxon>Mesostigmata</taxon>
        <taxon>Gamasina</taxon>
        <taxon>Dermanyssoidea</taxon>
        <taxon>Varroidae</taxon>
        <taxon>Varroa</taxon>
    </lineage>
</organism>
<accession>A0A7M7KSR6</accession>
<dbReference type="KEGG" id="vde:111254620"/>
<dbReference type="InParanoid" id="A0A7M7KSR6"/>
<feature type="compositionally biased region" description="Polar residues" evidence="1">
    <location>
        <begin position="512"/>
        <end position="521"/>
    </location>
</feature>
<dbReference type="AlphaFoldDB" id="A0A7M7KSR6"/>
<protein>
    <submittedName>
        <fullName evidence="3">Uncharacterized protein</fullName>
    </submittedName>
</protein>
<evidence type="ECO:0000256" key="1">
    <source>
        <dbReference type="SAM" id="MobiDB-lite"/>
    </source>
</evidence>
<dbReference type="RefSeq" id="XP_022671423.1">
    <property type="nucleotide sequence ID" value="XM_022815688.1"/>
</dbReference>